<dbReference type="EMBL" id="JFFI01002714">
    <property type="protein sequence ID" value="KXH26407.1"/>
    <property type="molecule type" value="Genomic_DNA"/>
</dbReference>
<dbReference type="Pfam" id="PF04444">
    <property type="entry name" value="Dioxygenase_N"/>
    <property type="match status" value="1"/>
</dbReference>
<dbReference type="Gene3D" id="2.60.130.10">
    <property type="entry name" value="Aromatic compound dioxygenase"/>
    <property type="match status" value="1"/>
</dbReference>
<dbReference type="PANTHER" id="PTHR33711:SF7">
    <property type="entry name" value="INTRADIOL RING-CLEAVAGE DIOXYGENASES DOMAIN-CONTAINING PROTEIN-RELATED"/>
    <property type="match status" value="1"/>
</dbReference>
<keyword evidence="3" id="KW-1185">Reference proteome</keyword>
<dbReference type="OrthoDB" id="5238185at2759"/>
<comment type="caution">
    <text evidence="2">The sequence shown here is derived from an EMBL/GenBank/DDBJ whole genome shotgun (WGS) entry which is preliminary data.</text>
</comment>
<dbReference type="InterPro" id="IPR015889">
    <property type="entry name" value="Intradiol_dOase_core"/>
</dbReference>
<evidence type="ECO:0000313" key="3">
    <source>
        <dbReference type="Proteomes" id="UP000070121"/>
    </source>
</evidence>
<organism evidence="2 3">
    <name type="scientific">Colletotrichum salicis</name>
    <dbReference type="NCBI Taxonomy" id="1209931"/>
    <lineage>
        <taxon>Eukaryota</taxon>
        <taxon>Fungi</taxon>
        <taxon>Dikarya</taxon>
        <taxon>Ascomycota</taxon>
        <taxon>Pezizomycotina</taxon>
        <taxon>Sordariomycetes</taxon>
        <taxon>Hypocreomycetidae</taxon>
        <taxon>Glomerellales</taxon>
        <taxon>Glomerellaceae</taxon>
        <taxon>Colletotrichum</taxon>
        <taxon>Colletotrichum acutatum species complex</taxon>
    </lineage>
</organism>
<proteinExistence type="predicted"/>
<accession>A0A135RSJ7</accession>
<feature type="domain" description="Catechol dioxygenase N-terminal" evidence="1">
    <location>
        <begin position="34"/>
        <end position="107"/>
    </location>
</feature>
<gene>
    <name evidence="2" type="ORF">CSAL01_04388</name>
</gene>
<dbReference type="GO" id="GO:0018576">
    <property type="term" value="F:catechol 1,2-dioxygenase activity"/>
    <property type="evidence" value="ECO:0007669"/>
    <property type="project" value="InterPro"/>
</dbReference>
<dbReference type="PANTHER" id="PTHR33711">
    <property type="entry name" value="DIOXYGENASE, PUTATIVE (AFU_ORTHOLOGUE AFUA_2G02910)-RELATED"/>
    <property type="match status" value="1"/>
</dbReference>
<sequence>MDFSTIDTSHPPLKDLTTSNITQNVHAINAKCNNPRTRYLFQHLVTYLHDFARDTNLTTQEWETAIAFLTDVGKTCTPVRQEFVLLSEVLGLSLLIDSLNHPKPQGARATDGTVLGPFHTHEAKDVPHWEMISRDGEGEPMLVGFISSRRSVERSDAVFGVKESLVVDLGTVSYVDGLAEKYGVEPSTRLLTYDFVLVSEEEVKALRESKSRE</sequence>
<dbReference type="Proteomes" id="UP000070121">
    <property type="component" value="Unassembled WGS sequence"/>
</dbReference>
<dbReference type="SUPFAM" id="SSF49482">
    <property type="entry name" value="Aromatic compound dioxygenase"/>
    <property type="match status" value="1"/>
</dbReference>
<dbReference type="InterPro" id="IPR050770">
    <property type="entry name" value="Intradiol_RC_Dioxygenase"/>
</dbReference>
<protein>
    <recommendedName>
        <fullName evidence="1">Catechol dioxygenase N-terminal domain-containing protein</fullName>
    </recommendedName>
</protein>
<dbReference type="GO" id="GO:0009712">
    <property type="term" value="P:catechol-containing compound metabolic process"/>
    <property type="evidence" value="ECO:0007669"/>
    <property type="project" value="InterPro"/>
</dbReference>
<evidence type="ECO:0000259" key="1">
    <source>
        <dbReference type="Pfam" id="PF04444"/>
    </source>
</evidence>
<name>A0A135RSJ7_9PEZI</name>
<reference evidence="2 3" key="1">
    <citation type="submission" date="2014-02" db="EMBL/GenBank/DDBJ databases">
        <title>The genome sequence of Colletotrichum salicis CBS 607.94.</title>
        <authorList>
            <person name="Baroncelli R."/>
            <person name="Thon M.R."/>
        </authorList>
    </citation>
    <scope>NUCLEOTIDE SEQUENCE [LARGE SCALE GENOMIC DNA]</scope>
    <source>
        <strain evidence="2 3">CBS 607.94</strain>
    </source>
</reference>
<dbReference type="InterPro" id="IPR007535">
    <property type="entry name" value="Catechol_dOase_N"/>
</dbReference>
<dbReference type="AlphaFoldDB" id="A0A135RSJ7"/>
<dbReference type="GO" id="GO:0005506">
    <property type="term" value="F:iron ion binding"/>
    <property type="evidence" value="ECO:0007669"/>
    <property type="project" value="InterPro"/>
</dbReference>
<evidence type="ECO:0000313" key="2">
    <source>
        <dbReference type="EMBL" id="KXH26407.1"/>
    </source>
</evidence>
<dbReference type="STRING" id="1209931.A0A135RSJ7"/>